<comment type="caution">
    <text evidence="1">The sequence shown here is derived from an EMBL/GenBank/DDBJ whole genome shotgun (WGS) entry which is preliminary data.</text>
</comment>
<name>A0A916YHG9_9BACT</name>
<reference evidence="1" key="1">
    <citation type="journal article" date="2014" name="Int. J. Syst. Evol. Microbiol.">
        <title>Complete genome sequence of Corynebacterium casei LMG S-19264T (=DSM 44701T), isolated from a smear-ripened cheese.</title>
        <authorList>
            <consortium name="US DOE Joint Genome Institute (JGI-PGF)"/>
            <person name="Walter F."/>
            <person name="Albersmeier A."/>
            <person name="Kalinowski J."/>
            <person name="Ruckert C."/>
        </authorList>
    </citation>
    <scope>NUCLEOTIDE SEQUENCE</scope>
    <source>
        <strain evidence="1">CGMCC 1.15958</strain>
    </source>
</reference>
<proteinExistence type="predicted"/>
<protein>
    <submittedName>
        <fullName evidence="1">Uncharacterized protein</fullName>
    </submittedName>
</protein>
<accession>A0A916YHG9</accession>
<keyword evidence="2" id="KW-1185">Reference proteome</keyword>
<sequence>MEHVKTPIDVKEEMLSVHYWRDEFERLYALAPDFQRTDLIQYDDYFLMAKAKDDVSHVKKGESGLEKTRRVVIALQKLVDSRERSAKSLANFRSRQKLVKA</sequence>
<dbReference type="RefSeq" id="WP_188764538.1">
    <property type="nucleotide sequence ID" value="NZ_BMKK01000001.1"/>
</dbReference>
<evidence type="ECO:0000313" key="1">
    <source>
        <dbReference type="EMBL" id="GGD44864.1"/>
    </source>
</evidence>
<dbReference type="EMBL" id="BMKK01000001">
    <property type="protein sequence ID" value="GGD44864.1"/>
    <property type="molecule type" value="Genomic_DNA"/>
</dbReference>
<organism evidence="1 2">
    <name type="scientific">Emticicia aquatilis</name>
    <dbReference type="NCBI Taxonomy" id="1537369"/>
    <lineage>
        <taxon>Bacteria</taxon>
        <taxon>Pseudomonadati</taxon>
        <taxon>Bacteroidota</taxon>
        <taxon>Cytophagia</taxon>
        <taxon>Cytophagales</taxon>
        <taxon>Leadbetterellaceae</taxon>
        <taxon>Emticicia</taxon>
    </lineage>
</organism>
<dbReference type="AlphaFoldDB" id="A0A916YHG9"/>
<gene>
    <name evidence="1" type="ORF">GCM10011514_06090</name>
</gene>
<dbReference type="Proteomes" id="UP000609064">
    <property type="component" value="Unassembled WGS sequence"/>
</dbReference>
<evidence type="ECO:0000313" key="2">
    <source>
        <dbReference type="Proteomes" id="UP000609064"/>
    </source>
</evidence>
<reference evidence="1" key="2">
    <citation type="submission" date="2020-09" db="EMBL/GenBank/DDBJ databases">
        <authorList>
            <person name="Sun Q."/>
            <person name="Zhou Y."/>
        </authorList>
    </citation>
    <scope>NUCLEOTIDE SEQUENCE</scope>
    <source>
        <strain evidence="1">CGMCC 1.15958</strain>
    </source>
</reference>